<keyword evidence="2" id="KW-0472">Membrane</keyword>
<gene>
    <name evidence="3" type="ORF">ALMOND_2B013774</name>
</gene>
<evidence type="ECO:0000313" key="3">
    <source>
        <dbReference type="EMBL" id="VVA12650.1"/>
    </source>
</evidence>
<sequence>MDFSHVIFAVIGFSSSIFFFVPNIKKWHMQQVTTEKLRIVNEALEQAEERAARFQERHDRILSQICSFYLINKELEDALAGARATMKEALEFAANLRRLQMKIITSFPSDQLIVMAAESEQPRHGLVLARQPATRPRLGVLHQSNAVCLLPSANDESSCKAEFDEVSLGPHKQILDTQTEKKQINQTITYLEDLVMAGFWFKDGFGDGFGFNDDDGKFGFVGVPVRVVPWCRG</sequence>
<dbReference type="Proteomes" id="UP000327085">
    <property type="component" value="Chromosome 6"/>
</dbReference>
<reference evidence="4" key="1">
    <citation type="journal article" date="2020" name="Plant J.">
        <title>Transposons played a major role in the diversification between the closely related almond and peach genomes: results from the almond genome sequence.</title>
        <authorList>
            <person name="Alioto T."/>
            <person name="Alexiou K.G."/>
            <person name="Bardil A."/>
            <person name="Barteri F."/>
            <person name="Castanera R."/>
            <person name="Cruz F."/>
            <person name="Dhingra A."/>
            <person name="Duval H."/>
            <person name="Fernandez I Marti A."/>
            <person name="Frias L."/>
            <person name="Galan B."/>
            <person name="Garcia J.L."/>
            <person name="Howad W."/>
            <person name="Gomez-Garrido J."/>
            <person name="Gut M."/>
            <person name="Julca I."/>
            <person name="Morata J."/>
            <person name="Puigdomenech P."/>
            <person name="Ribeca P."/>
            <person name="Rubio Cabetas M.J."/>
            <person name="Vlasova A."/>
            <person name="Wirthensohn M."/>
            <person name="Garcia-Mas J."/>
            <person name="Gabaldon T."/>
            <person name="Casacuberta J.M."/>
            <person name="Arus P."/>
        </authorList>
    </citation>
    <scope>NUCLEOTIDE SEQUENCE [LARGE SCALE GENOMIC DNA]</scope>
    <source>
        <strain evidence="4">cv. Texas</strain>
    </source>
</reference>
<feature type="transmembrane region" description="Helical" evidence="2">
    <location>
        <begin position="6"/>
        <end position="24"/>
    </location>
</feature>
<dbReference type="EMBL" id="CABIKO010000006">
    <property type="protein sequence ID" value="VVA12650.1"/>
    <property type="molecule type" value="Genomic_DNA"/>
</dbReference>
<feature type="coiled-coil region" evidence="1">
    <location>
        <begin position="30"/>
        <end position="64"/>
    </location>
</feature>
<organism evidence="3 4">
    <name type="scientific">Prunus dulcis</name>
    <name type="common">Almond</name>
    <name type="synonym">Amygdalus dulcis</name>
    <dbReference type="NCBI Taxonomy" id="3755"/>
    <lineage>
        <taxon>Eukaryota</taxon>
        <taxon>Viridiplantae</taxon>
        <taxon>Streptophyta</taxon>
        <taxon>Embryophyta</taxon>
        <taxon>Tracheophyta</taxon>
        <taxon>Spermatophyta</taxon>
        <taxon>Magnoliopsida</taxon>
        <taxon>eudicotyledons</taxon>
        <taxon>Gunneridae</taxon>
        <taxon>Pentapetalae</taxon>
        <taxon>rosids</taxon>
        <taxon>fabids</taxon>
        <taxon>Rosales</taxon>
        <taxon>Rosaceae</taxon>
        <taxon>Amygdaloideae</taxon>
        <taxon>Amygdaleae</taxon>
        <taxon>Prunus</taxon>
    </lineage>
</organism>
<dbReference type="Gramene" id="VVA12650">
    <property type="protein sequence ID" value="VVA12650"/>
    <property type="gene ID" value="Prudul26B013774"/>
</dbReference>
<evidence type="ECO:0000256" key="2">
    <source>
        <dbReference type="SAM" id="Phobius"/>
    </source>
</evidence>
<keyword evidence="1" id="KW-0175">Coiled coil</keyword>
<dbReference type="AlphaFoldDB" id="A0A5E4ECI0"/>
<name>A0A5E4ECI0_PRUDU</name>
<keyword evidence="2" id="KW-1133">Transmembrane helix</keyword>
<evidence type="ECO:0000256" key="1">
    <source>
        <dbReference type="SAM" id="Coils"/>
    </source>
</evidence>
<dbReference type="InParanoid" id="A0A5E4ECI0"/>
<keyword evidence="2" id="KW-0812">Transmembrane</keyword>
<evidence type="ECO:0000313" key="4">
    <source>
        <dbReference type="Proteomes" id="UP000327085"/>
    </source>
</evidence>
<protein>
    <submittedName>
        <fullName evidence="3">PREDICTED: PHAVU_007G196500g</fullName>
    </submittedName>
</protein>
<accession>A0A5E4ECI0</accession>
<proteinExistence type="predicted"/>